<feature type="coiled-coil region" evidence="1">
    <location>
        <begin position="15"/>
        <end position="110"/>
    </location>
</feature>
<keyword evidence="2" id="KW-1185">Reference proteome</keyword>
<evidence type="ECO:0000256" key="1">
    <source>
        <dbReference type="SAM" id="Coils"/>
    </source>
</evidence>
<keyword evidence="1" id="KW-0175">Coiled coil</keyword>
<evidence type="ECO:0000313" key="2">
    <source>
        <dbReference type="Proteomes" id="UP000887564"/>
    </source>
</evidence>
<protein>
    <submittedName>
        <fullName evidence="3">Uncharacterized protein</fullName>
    </submittedName>
</protein>
<reference evidence="3" key="1">
    <citation type="submission" date="2022-11" db="UniProtKB">
        <authorList>
            <consortium name="WormBaseParasite"/>
        </authorList>
    </citation>
    <scope>IDENTIFICATION</scope>
</reference>
<dbReference type="WBParaSite" id="PEQ_0000548201-mRNA-1">
    <property type="protein sequence ID" value="PEQ_0000548201-mRNA-1"/>
    <property type="gene ID" value="PEQ_0000548201"/>
</dbReference>
<organism evidence="2 3">
    <name type="scientific">Parascaris equorum</name>
    <name type="common">Equine roundworm</name>
    <dbReference type="NCBI Taxonomy" id="6256"/>
    <lineage>
        <taxon>Eukaryota</taxon>
        <taxon>Metazoa</taxon>
        <taxon>Ecdysozoa</taxon>
        <taxon>Nematoda</taxon>
        <taxon>Chromadorea</taxon>
        <taxon>Rhabditida</taxon>
        <taxon>Spirurina</taxon>
        <taxon>Ascaridomorpha</taxon>
        <taxon>Ascaridoidea</taxon>
        <taxon>Ascarididae</taxon>
        <taxon>Parascaris</taxon>
    </lineage>
</organism>
<proteinExistence type="predicted"/>
<dbReference type="Proteomes" id="UP000887564">
    <property type="component" value="Unplaced"/>
</dbReference>
<accession>A0A914RL17</accession>
<sequence length="181" mass="20848">LTVLKKQALCSRIAAKERETRLDKLREQLAEQEKNIAFLNANLLDCERVDALKKRADEVNSAIDALSEVGSFEERFERFLRDPIAAAGDSNVLSMQLAQCEDMLDELKNKEIVSSKHDQLQKLGIAKRNNIREMLEKTRQCDEKIIGSESALRQFRQRLNSLKSEQLEFPELIGHFRCLFL</sequence>
<dbReference type="AlphaFoldDB" id="A0A914RL17"/>
<evidence type="ECO:0000313" key="3">
    <source>
        <dbReference type="WBParaSite" id="PEQ_0000548201-mRNA-1"/>
    </source>
</evidence>
<name>A0A914RL17_PAREQ</name>